<dbReference type="SMART" id="SM00671">
    <property type="entry name" value="SEL1"/>
    <property type="match status" value="2"/>
</dbReference>
<dbReference type="EMBL" id="MZKM01000037">
    <property type="protein sequence ID" value="PRL90082.1"/>
    <property type="molecule type" value="Genomic_DNA"/>
</dbReference>
<evidence type="ECO:0000313" key="2">
    <source>
        <dbReference type="EMBL" id="PRL90082.1"/>
    </source>
</evidence>
<dbReference type="Pfam" id="PF08238">
    <property type="entry name" value="Sel1"/>
    <property type="match status" value="2"/>
</dbReference>
<dbReference type="KEGG" id="hiw:NTHI477_00090"/>
<keyword evidence="1" id="KW-0732">Signal</keyword>
<dbReference type="InterPro" id="IPR050767">
    <property type="entry name" value="Sel1_AlgK"/>
</dbReference>
<dbReference type="GeneID" id="93220306"/>
<gene>
    <name evidence="2" type="ORF">BV022_01154</name>
    <name evidence="3" type="ORF">CH627_08020</name>
</gene>
<reference evidence="2 4" key="1">
    <citation type="submission" date="2017-02" db="EMBL/GenBank/DDBJ databases">
        <title>Haemophilus influenzae in COPD genome sequencing project.</title>
        <authorList>
            <person name="Murphy T.F."/>
            <person name="Kong Y."/>
            <person name="Nadendla S."/>
            <person name="Tettelin H."/>
            <person name="Pettigrew M."/>
        </authorList>
    </citation>
    <scope>NUCLEOTIDE SEQUENCE [LARGE SCALE GENOMIC DNA]</scope>
    <source>
        <strain evidence="2 4">19P94H1</strain>
    </source>
</reference>
<evidence type="ECO:0000313" key="3">
    <source>
        <dbReference type="EMBL" id="RFN62822.1"/>
    </source>
</evidence>
<dbReference type="Gene3D" id="1.25.40.10">
    <property type="entry name" value="Tetratricopeptide repeat domain"/>
    <property type="match status" value="1"/>
</dbReference>
<dbReference type="KEGG" id="hih:NF38_07625"/>
<dbReference type="SUPFAM" id="SSF81901">
    <property type="entry name" value="HCP-like"/>
    <property type="match status" value="1"/>
</dbReference>
<comment type="caution">
    <text evidence="3">The sequence shown here is derived from an EMBL/GenBank/DDBJ whole genome shotgun (WGS) entry which is preliminary data.</text>
</comment>
<feature type="signal peptide" evidence="1">
    <location>
        <begin position="1"/>
        <end position="26"/>
    </location>
</feature>
<name>A0A2S9S9K4_HAEIF</name>
<sequence length="148" mass="16427">MRFTKTLFTTALLGASIFSFQSTAWADTLEQQFQQGSEATTRGDYQTTFKFLLPLAEQGNAEAQLMLGVMYARGIGVKQDDFEAVKWYRQAAEQGYANAQAILGFSYLLGQSGVQVNKSLAKEWFGKACDNGDQNGCEYYGKLNRGEL</sequence>
<feature type="chain" id="PRO_5044385937" evidence="1">
    <location>
        <begin position="27"/>
        <end position="148"/>
    </location>
</feature>
<dbReference type="InterPro" id="IPR006597">
    <property type="entry name" value="Sel1-like"/>
</dbReference>
<accession>A0A2S9S9K4</accession>
<dbReference type="InterPro" id="IPR011990">
    <property type="entry name" value="TPR-like_helical_dom_sf"/>
</dbReference>
<dbReference type="EMBL" id="QVJI01000011">
    <property type="protein sequence ID" value="RFN62822.1"/>
    <property type="molecule type" value="Genomic_DNA"/>
</dbReference>
<proteinExistence type="predicted"/>
<protein>
    <submittedName>
        <fullName evidence="2 3">Sel1 repeat</fullName>
    </submittedName>
</protein>
<reference evidence="3" key="2">
    <citation type="submission" date="2018-08" db="EMBL/GenBank/DDBJ databases">
        <title>Antagonistic pleiotropy in the bifunctional surface protein FadL/P1 during adaptation of Haemophilus influenzae to chronic lung infection associated with COPD.</title>
        <authorList>
            <person name="Moleres J."/>
            <person name="Ehrlich R."/>
        </authorList>
    </citation>
    <scope>NUCLEOTIDE SEQUENCE [LARGE SCALE GENOMIC DNA]</scope>
    <source>
        <strain evidence="3">P668-6062</strain>
    </source>
</reference>
<organism evidence="3">
    <name type="scientific">Haemophilus influenzae</name>
    <dbReference type="NCBI Taxonomy" id="727"/>
    <lineage>
        <taxon>Bacteria</taxon>
        <taxon>Pseudomonadati</taxon>
        <taxon>Pseudomonadota</taxon>
        <taxon>Gammaproteobacteria</taxon>
        <taxon>Pasteurellales</taxon>
        <taxon>Pasteurellaceae</taxon>
        <taxon>Haemophilus</taxon>
    </lineage>
</organism>
<evidence type="ECO:0000313" key="4">
    <source>
        <dbReference type="Proteomes" id="UP000238666"/>
    </source>
</evidence>
<dbReference type="PANTHER" id="PTHR11102:SF160">
    <property type="entry name" value="ERAD-ASSOCIATED E3 UBIQUITIN-PROTEIN LIGASE COMPONENT HRD3"/>
    <property type="match status" value="1"/>
</dbReference>
<dbReference type="PANTHER" id="PTHR11102">
    <property type="entry name" value="SEL-1-LIKE PROTEIN"/>
    <property type="match status" value="1"/>
</dbReference>
<dbReference type="AlphaFoldDB" id="A0A2S9S9K4"/>
<dbReference type="RefSeq" id="WP_011272533.1">
    <property type="nucleotide sequence ID" value="NZ_AP018764.1"/>
</dbReference>
<evidence type="ECO:0000256" key="1">
    <source>
        <dbReference type="SAM" id="SignalP"/>
    </source>
</evidence>